<reference evidence="3" key="1">
    <citation type="submission" date="2022-10" db="EMBL/GenBank/DDBJ databases">
        <title>Genome assembly of Pristionchus species.</title>
        <authorList>
            <person name="Yoshida K."/>
            <person name="Sommer R.J."/>
        </authorList>
    </citation>
    <scope>NUCLEOTIDE SEQUENCE [LARGE SCALE GENOMIC DNA]</scope>
    <source>
        <strain evidence="3">RS5460</strain>
    </source>
</reference>
<dbReference type="AlphaFoldDB" id="A0AAN5HZS4"/>
<comment type="caution">
    <text evidence="2">The sequence shown here is derived from an EMBL/GenBank/DDBJ whole genome shotgun (WGS) entry which is preliminary data.</text>
</comment>
<evidence type="ECO:0000313" key="3">
    <source>
        <dbReference type="Proteomes" id="UP001328107"/>
    </source>
</evidence>
<accession>A0AAN5HZS4</accession>
<feature type="chain" id="PRO_5042933194" description="TIL domain-containing protein" evidence="1">
    <location>
        <begin position="18"/>
        <end position="91"/>
    </location>
</feature>
<proteinExistence type="predicted"/>
<protein>
    <recommendedName>
        <fullName evidence="4">TIL domain-containing protein</fullName>
    </recommendedName>
</protein>
<dbReference type="Proteomes" id="UP001328107">
    <property type="component" value="Unassembled WGS sequence"/>
</dbReference>
<name>A0AAN5HZS4_9BILA</name>
<dbReference type="EMBL" id="BTRK01000004">
    <property type="protein sequence ID" value="GMR46722.1"/>
    <property type="molecule type" value="Genomic_DNA"/>
</dbReference>
<keyword evidence="1" id="KW-0732">Signal</keyword>
<keyword evidence="3" id="KW-1185">Reference proteome</keyword>
<organism evidence="2 3">
    <name type="scientific">Pristionchus mayeri</name>
    <dbReference type="NCBI Taxonomy" id="1317129"/>
    <lineage>
        <taxon>Eukaryota</taxon>
        <taxon>Metazoa</taxon>
        <taxon>Ecdysozoa</taxon>
        <taxon>Nematoda</taxon>
        <taxon>Chromadorea</taxon>
        <taxon>Rhabditida</taxon>
        <taxon>Rhabditina</taxon>
        <taxon>Diplogasteromorpha</taxon>
        <taxon>Diplogasteroidea</taxon>
        <taxon>Neodiplogasteridae</taxon>
        <taxon>Pristionchus</taxon>
    </lineage>
</organism>
<gene>
    <name evidence="2" type="ORF">PMAYCL1PPCAC_16917</name>
</gene>
<evidence type="ECO:0000313" key="2">
    <source>
        <dbReference type="EMBL" id="GMR46722.1"/>
    </source>
</evidence>
<evidence type="ECO:0008006" key="4">
    <source>
        <dbReference type="Google" id="ProtNLM"/>
    </source>
</evidence>
<sequence length="91" mass="9841">MMKFVVVLAAIVAFVDAAPNSCDTVRCSGGEHCLLQKVYCYAPPCYPVPMCVPKETTCVLPCPLGQSCVLEPVYCKKAPCPPKQSCMEIPQ</sequence>
<evidence type="ECO:0000256" key="1">
    <source>
        <dbReference type="SAM" id="SignalP"/>
    </source>
</evidence>
<feature type="signal peptide" evidence="1">
    <location>
        <begin position="1"/>
        <end position="17"/>
    </location>
</feature>